<evidence type="ECO:0000256" key="2">
    <source>
        <dbReference type="PROSITE-ProRule" id="PRU00708"/>
    </source>
</evidence>
<protein>
    <recommendedName>
        <fullName evidence="5">Pentatricopeptide repeat-containing protein</fullName>
    </recommendedName>
</protein>
<evidence type="ECO:0000313" key="4">
    <source>
        <dbReference type="Proteomes" id="UP001420932"/>
    </source>
</evidence>
<dbReference type="InterPro" id="IPR046960">
    <property type="entry name" value="PPR_At4g14850-like_plant"/>
</dbReference>
<name>A0AAP0PQH3_9MAGN</name>
<dbReference type="PROSITE" id="PS51375">
    <property type="entry name" value="PPR"/>
    <property type="match status" value="1"/>
</dbReference>
<evidence type="ECO:0008006" key="5">
    <source>
        <dbReference type="Google" id="ProtNLM"/>
    </source>
</evidence>
<sequence>MYAKWGAWMRRGRCLMKCPARDVVAWTAMVAGHAKVGMVGAARRCLTRWGRGMWFRGRRWWPGTRVWGMWRPAKAPLFDEIPERNAVTWTAMIAGYGKVGDVGGAEKVFGEVPRPDESSLGGHDRLLFAERVVDGGDRDV</sequence>
<dbReference type="InterPro" id="IPR002885">
    <property type="entry name" value="PPR_rpt"/>
</dbReference>
<evidence type="ECO:0000256" key="1">
    <source>
        <dbReference type="ARBA" id="ARBA00022737"/>
    </source>
</evidence>
<accession>A0AAP0PQH3</accession>
<dbReference type="Proteomes" id="UP001420932">
    <property type="component" value="Unassembled WGS sequence"/>
</dbReference>
<keyword evidence="1" id="KW-0677">Repeat</keyword>
<dbReference type="GO" id="GO:0009451">
    <property type="term" value="P:RNA modification"/>
    <property type="evidence" value="ECO:0007669"/>
    <property type="project" value="InterPro"/>
</dbReference>
<feature type="repeat" description="PPR" evidence="2">
    <location>
        <begin position="85"/>
        <end position="119"/>
    </location>
</feature>
<dbReference type="AlphaFoldDB" id="A0AAP0PQH3"/>
<evidence type="ECO:0000313" key="3">
    <source>
        <dbReference type="EMBL" id="KAK9150954.1"/>
    </source>
</evidence>
<gene>
    <name evidence="3" type="ORF">Syun_009263</name>
</gene>
<organism evidence="3 4">
    <name type="scientific">Stephania yunnanensis</name>
    <dbReference type="NCBI Taxonomy" id="152371"/>
    <lineage>
        <taxon>Eukaryota</taxon>
        <taxon>Viridiplantae</taxon>
        <taxon>Streptophyta</taxon>
        <taxon>Embryophyta</taxon>
        <taxon>Tracheophyta</taxon>
        <taxon>Spermatophyta</taxon>
        <taxon>Magnoliopsida</taxon>
        <taxon>Ranunculales</taxon>
        <taxon>Menispermaceae</taxon>
        <taxon>Menispermoideae</taxon>
        <taxon>Cissampelideae</taxon>
        <taxon>Stephania</taxon>
    </lineage>
</organism>
<dbReference type="Gene3D" id="1.25.40.10">
    <property type="entry name" value="Tetratricopeptide repeat domain"/>
    <property type="match status" value="1"/>
</dbReference>
<reference evidence="3 4" key="1">
    <citation type="submission" date="2024-01" db="EMBL/GenBank/DDBJ databases">
        <title>Genome assemblies of Stephania.</title>
        <authorList>
            <person name="Yang L."/>
        </authorList>
    </citation>
    <scope>NUCLEOTIDE SEQUENCE [LARGE SCALE GENOMIC DNA]</scope>
    <source>
        <strain evidence="3">YNDBR</strain>
        <tissue evidence="3">Leaf</tissue>
    </source>
</reference>
<dbReference type="InterPro" id="IPR011990">
    <property type="entry name" value="TPR-like_helical_dom_sf"/>
</dbReference>
<comment type="caution">
    <text evidence="3">The sequence shown here is derived from an EMBL/GenBank/DDBJ whole genome shotgun (WGS) entry which is preliminary data.</text>
</comment>
<dbReference type="GO" id="GO:0003723">
    <property type="term" value="F:RNA binding"/>
    <property type="evidence" value="ECO:0007669"/>
    <property type="project" value="InterPro"/>
</dbReference>
<keyword evidence="4" id="KW-1185">Reference proteome</keyword>
<dbReference type="PANTHER" id="PTHR47926">
    <property type="entry name" value="PENTATRICOPEPTIDE REPEAT-CONTAINING PROTEIN"/>
    <property type="match status" value="1"/>
</dbReference>
<dbReference type="Pfam" id="PF01535">
    <property type="entry name" value="PPR"/>
    <property type="match status" value="2"/>
</dbReference>
<proteinExistence type="predicted"/>
<dbReference type="NCBIfam" id="TIGR00756">
    <property type="entry name" value="PPR"/>
    <property type="match status" value="1"/>
</dbReference>
<dbReference type="EMBL" id="JBBNAF010000004">
    <property type="protein sequence ID" value="KAK9150954.1"/>
    <property type="molecule type" value="Genomic_DNA"/>
</dbReference>